<dbReference type="OrthoDB" id="276989at2759"/>
<evidence type="ECO:0000313" key="3">
    <source>
        <dbReference type="EMBL" id="PCH43473.1"/>
    </source>
</evidence>
<evidence type="ECO:0000256" key="2">
    <source>
        <dbReference type="ARBA" id="ARBA00022705"/>
    </source>
</evidence>
<sequence>MADLSLKFSSSTALDTGSFRLLELPSDLSKAVESALLSIKGDPDEDAVLCTGDKTYTLRSIVLSNSVLVVTPSQEDDGNSSDVVIRDQIHEVLELVSSVPRLHKLDSLLRGREYEEGRDEEEDIEMADMGENRSSQHVRLSYVDARNVLQTSDSELDRYLRDRRVLDLDGELRPIVPSYLTTILELILTNLVSLSLSHDAVPADTLESALEGGHDVRRDVARQVMGWFGILANGMWKMDAQAIVREVGLGILRPHRDDPIAQDAFLARWRTAVGDTFAAHVSLALLAGNYLSSTDSTRDPPLTTLTYLPCSQLPTDPAARFGDLFRARARWRAEEIAPFLADVAVDAKERDRLLLKYTRAVPGEGGVWYSARGR</sequence>
<dbReference type="GO" id="GO:0031390">
    <property type="term" value="C:Ctf18 RFC-like complex"/>
    <property type="evidence" value="ECO:0007669"/>
    <property type="project" value="InterPro"/>
</dbReference>
<dbReference type="GO" id="GO:0006260">
    <property type="term" value="P:DNA replication"/>
    <property type="evidence" value="ECO:0007669"/>
    <property type="project" value="UniProtKB-KW"/>
</dbReference>
<dbReference type="Pfam" id="PF09724">
    <property type="entry name" value="Dcc1"/>
    <property type="match status" value="1"/>
</dbReference>
<dbReference type="GO" id="GO:0000775">
    <property type="term" value="C:chromosome, centromeric region"/>
    <property type="evidence" value="ECO:0007669"/>
    <property type="project" value="TreeGrafter"/>
</dbReference>
<evidence type="ECO:0000313" key="4">
    <source>
        <dbReference type="Proteomes" id="UP000218811"/>
    </source>
</evidence>
<keyword evidence="2" id="KW-0235">DNA replication</keyword>
<dbReference type="GO" id="GO:0000785">
    <property type="term" value="C:chromatin"/>
    <property type="evidence" value="ECO:0007669"/>
    <property type="project" value="TreeGrafter"/>
</dbReference>
<dbReference type="PANTHER" id="PTHR13395">
    <property type="entry name" value="SISTER CHROMATID COHESION PROTEIN DCC1-RELATED"/>
    <property type="match status" value="1"/>
</dbReference>
<protein>
    <recommendedName>
        <fullName evidence="5">Sister chromatid cohesion protein Dcc1</fullName>
    </recommendedName>
</protein>
<comment type="similarity">
    <text evidence="1">Belongs to the DCC1 family.</text>
</comment>
<dbReference type="EMBL" id="KB468146">
    <property type="protein sequence ID" value="PCH43473.1"/>
    <property type="molecule type" value="Genomic_DNA"/>
</dbReference>
<dbReference type="InterPro" id="IPR019128">
    <property type="entry name" value="Dcc1"/>
</dbReference>
<dbReference type="AlphaFoldDB" id="A0A2H3JU36"/>
<reference evidence="3 4" key="1">
    <citation type="journal article" date="2012" name="Science">
        <title>The Paleozoic origin of enzymatic lignin decomposition reconstructed from 31 fungal genomes.</title>
        <authorList>
            <person name="Floudas D."/>
            <person name="Binder M."/>
            <person name="Riley R."/>
            <person name="Barry K."/>
            <person name="Blanchette R.A."/>
            <person name="Henrissat B."/>
            <person name="Martinez A.T."/>
            <person name="Otillar R."/>
            <person name="Spatafora J.W."/>
            <person name="Yadav J.S."/>
            <person name="Aerts A."/>
            <person name="Benoit I."/>
            <person name="Boyd A."/>
            <person name="Carlson A."/>
            <person name="Copeland A."/>
            <person name="Coutinho P.M."/>
            <person name="de Vries R.P."/>
            <person name="Ferreira P."/>
            <person name="Findley K."/>
            <person name="Foster B."/>
            <person name="Gaskell J."/>
            <person name="Glotzer D."/>
            <person name="Gorecki P."/>
            <person name="Heitman J."/>
            <person name="Hesse C."/>
            <person name="Hori C."/>
            <person name="Igarashi K."/>
            <person name="Jurgens J.A."/>
            <person name="Kallen N."/>
            <person name="Kersten P."/>
            <person name="Kohler A."/>
            <person name="Kuees U."/>
            <person name="Kumar T.K.A."/>
            <person name="Kuo A."/>
            <person name="LaButti K."/>
            <person name="Larrondo L.F."/>
            <person name="Lindquist E."/>
            <person name="Ling A."/>
            <person name="Lombard V."/>
            <person name="Lucas S."/>
            <person name="Lundell T."/>
            <person name="Martin R."/>
            <person name="McLaughlin D.J."/>
            <person name="Morgenstern I."/>
            <person name="Morin E."/>
            <person name="Murat C."/>
            <person name="Nagy L.G."/>
            <person name="Nolan M."/>
            <person name="Ohm R.A."/>
            <person name="Patyshakuliyeva A."/>
            <person name="Rokas A."/>
            <person name="Ruiz-Duenas F.J."/>
            <person name="Sabat G."/>
            <person name="Salamov A."/>
            <person name="Samejima M."/>
            <person name="Schmutz J."/>
            <person name="Slot J.C."/>
            <person name="St John F."/>
            <person name="Stenlid J."/>
            <person name="Sun H."/>
            <person name="Sun S."/>
            <person name="Syed K."/>
            <person name="Tsang A."/>
            <person name="Wiebenga A."/>
            <person name="Young D."/>
            <person name="Pisabarro A."/>
            <person name="Eastwood D.C."/>
            <person name="Martin F."/>
            <person name="Cullen D."/>
            <person name="Grigoriev I.V."/>
            <person name="Hibbett D.S."/>
        </authorList>
    </citation>
    <scope>NUCLEOTIDE SEQUENCE [LARGE SCALE GENOMIC DNA]</scope>
    <source>
        <strain evidence="3 4">MD-104</strain>
    </source>
</reference>
<dbReference type="Proteomes" id="UP000218811">
    <property type="component" value="Unassembled WGS sequence"/>
</dbReference>
<gene>
    <name evidence="3" type="ORF">WOLCODRAFT_121994</name>
</gene>
<evidence type="ECO:0008006" key="5">
    <source>
        <dbReference type="Google" id="ProtNLM"/>
    </source>
</evidence>
<dbReference type="STRING" id="742152.A0A2H3JU36"/>
<accession>A0A2H3JU36</accession>
<name>A0A2H3JU36_WOLCO</name>
<dbReference type="PANTHER" id="PTHR13395:SF6">
    <property type="entry name" value="SISTER CHROMATID COHESION PROTEIN DCC1"/>
    <property type="match status" value="1"/>
</dbReference>
<dbReference type="GO" id="GO:0034088">
    <property type="term" value="P:maintenance of mitotic sister chromatid cohesion"/>
    <property type="evidence" value="ECO:0007669"/>
    <property type="project" value="TreeGrafter"/>
</dbReference>
<keyword evidence="4" id="KW-1185">Reference proteome</keyword>
<dbReference type="OMA" id="DSESWPF"/>
<proteinExistence type="inferred from homology"/>
<evidence type="ECO:0000256" key="1">
    <source>
        <dbReference type="ARBA" id="ARBA00007017"/>
    </source>
</evidence>
<organism evidence="3 4">
    <name type="scientific">Wolfiporia cocos (strain MD-104)</name>
    <name type="common">Brown rot fungus</name>
    <dbReference type="NCBI Taxonomy" id="742152"/>
    <lineage>
        <taxon>Eukaryota</taxon>
        <taxon>Fungi</taxon>
        <taxon>Dikarya</taxon>
        <taxon>Basidiomycota</taxon>
        <taxon>Agaricomycotina</taxon>
        <taxon>Agaricomycetes</taxon>
        <taxon>Polyporales</taxon>
        <taxon>Phaeolaceae</taxon>
        <taxon>Wolfiporia</taxon>
    </lineage>
</organism>